<feature type="chain" id="PRO_5045897922" evidence="8">
    <location>
        <begin position="20"/>
        <end position="412"/>
    </location>
</feature>
<gene>
    <name evidence="9" type="ORF">PVK37_21590</name>
</gene>
<dbReference type="InterPro" id="IPR050490">
    <property type="entry name" value="Bact_solute-bd_prot1"/>
</dbReference>
<evidence type="ECO:0000256" key="8">
    <source>
        <dbReference type="SAM" id="SignalP"/>
    </source>
</evidence>
<keyword evidence="7" id="KW-0449">Lipoprotein</keyword>
<name>A0ABY7ZLT2_9ACTN</name>
<keyword evidence="5" id="KW-0472">Membrane</keyword>
<dbReference type="EMBL" id="CP118615">
    <property type="protein sequence ID" value="WDZ83048.1"/>
    <property type="molecule type" value="Genomic_DNA"/>
</dbReference>
<organism evidence="9 10">
    <name type="scientific">Micromonospora cathayae</name>
    <dbReference type="NCBI Taxonomy" id="3028804"/>
    <lineage>
        <taxon>Bacteria</taxon>
        <taxon>Bacillati</taxon>
        <taxon>Actinomycetota</taxon>
        <taxon>Actinomycetes</taxon>
        <taxon>Micromonosporales</taxon>
        <taxon>Micromonosporaceae</taxon>
        <taxon>Micromonospora</taxon>
    </lineage>
</organism>
<evidence type="ECO:0000256" key="2">
    <source>
        <dbReference type="ARBA" id="ARBA00022448"/>
    </source>
</evidence>
<evidence type="ECO:0000256" key="1">
    <source>
        <dbReference type="ARBA" id="ARBA00008520"/>
    </source>
</evidence>
<evidence type="ECO:0000313" key="10">
    <source>
        <dbReference type="Proteomes" id="UP001219605"/>
    </source>
</evidence>
<dbReference type="Pfam" id="PF01547">
    <property type="entry name" value="SBP_bac_1"/>
    <property type="match status" value="1"/>
</dbReference>
<evidence type="ECO:0000256" key="7">
    <source>
        <dbReference type="ARBA" id="ARBA00023288"/>
    </source>
</evidence>
<dbReference type="PROSITE" id="PS51257">
    <property type="entry name" value="PROKAR_LIPOPROTEIN"/>
    <property type="match status" value="1"/>
</dbReference>
<dbReference type="InterPro" id="IPR006059">
    <property type="entry name" value="SBP"/>
</dbReference>
<keyword evidence="4 8" id="KW-0732">Signal</keyword>
<dbReference type="Proteomes" id="UP001219605">
    <property type="component" value="Chromosome"/>
</dbReference>
<sequence length="412" mass="45190">MVLRRTVRAVAGLTLTVLAAGCALTGGPSDGGRTTLDFFQFKPEAIATFDRIIAGFERERPDIRVRQNHVPDAETALRTRLVRDDVPDVLALNGDGDFGELAKAGIFHDFADDPVVDTIDPGVLEIQQALGVRADGEVNGLPFAANANGMLYNRRLFAEHGVAVPTTWAELIAAARTLKAAGVTPFYFTLQEAWTAMPVFNAIAANTAPADFFDRLRADRTTFADGYAETGRRLRQLTELGQPDRFARDYAAGNQAFGRGEVAMYAQGSWTLPPIRDVGPDLDIGVFPIPADTPEATRLVSGVDVTITVGRQTDRRPEALAFARYLLRPEVVAAYAKEQSAVPTLRGSEPTDPVLREVLPWFRQGRVAGFVDHQVPLAVPLAPVTQQYLIDGDLARWLRTLDREWEKVARRR</sequence>
<feature type="signal peptide" evidence="8">
    <location>
        <begin position="1"/>
        <end position="19"/>
    </location>
</feature>
<keyword evidence="3" id="KW-1003">Cell membrane</keyword>
<protein>
    <submittedName>
        <fullName evidence="9">Extracellular solute-binding protein</fullName>
    </submittedName>
</protein>
<evidence type="ECO:0000256" key="3">
    <source>
        <dbReference type="ARBA" id="ARBA00022475"/>
    </source>
</evidence>
<dbReference type="InterPro" id="IPR006061">
    <property type="entry name" value="SBP_1_CS"/>
</dbReference>
<dbReference type="RefSeq" id="WP_275029440.1">
    <property type="nucleotide sequence ID" value="NZ_CP118615.1"/>
</dbReference>
<keyword evidence="2" id="KW-0813">Transport</keyword>
<evidence type="ECO:0000256" key="4">
    <source>
        <dbReference type="ARBA" id="ARBA00022729"/>
    </source>
</evidence>
<dbReference type="PANTHER" id="PTHR43649:SF33">
    <property type="entry name" value="POLYGALACTURONAN_RHAMNOGALACTURONAN-BINDING PROTEIN YTCQ"/>
    <property type="match status" value="1"/>
</dbReference>
<dbReference type="PROSITE" id="PS01037">
    <property type="entry name" value="SBP_BACTERIAL_1"/>
    <property type="match status" value="1"/>
</dbReference>
<keyword evidence="10" id="KW-1185">Reference proteome</keyword>
<evidence type="ECO:0000256" key="5">
    <source>
        <dbReference type="ARBA" id="ARBA00023136"/>
    </source>
</evidence>
<keyword evidence="6" id="KW-0564">Palmitate</keyword>
<comment type="similarity">
    <text evidence="1">Belongs to the bacterial solute-binding protein 1 family.</text>
</comment>
<dbReference type="PANTHER" id="PTHR43649">
    <property type="entry name" value="ARABINOSE-BINDING PROTEIN-RELATED"/>
    <property type="match status" value="1"/>
</dbReference>
<reference evidence="9 10" key="1">
    <citation type="submission" date="2023-02" db="EMBL/GenBank/DDBJ databases">
        <authorList>
            <person name="Mo P."/>
        </authorList>
    </citation>
    <scope>NUCLEOTIDE SEQUENCE [LARGE SCALE GENOMIC DNA]</scope>
    <source>
        <strain evidence="9 10">HUAS 3</strain>
    </source>
</reference>
<dbReference type="Gene3D" id="3.40.190.10">
    <property type="entry name" value="Periplasmic binding protein-like II"/>
    <property type="match status" value="2"/>
</dbReference>
<dbReference type="SUPFAM" id="SSF53850">
    <property type="entry name" value="Periplasmic binding protein-like II"/>
    <property type="match status" value="1"/>
</dbReference>
<accession>A0ABY7ZLT2</accession>
<evidence type="ECO:0000313" key="9">
    <source>
        <dbReference type="EMBL" id="WDZ83048.1"/>
    </source>
</evidence>
<proteinExistence type="inferred from homology"/>
<evidence type="ECO:0000256" key="6">
    <source>
        <dbReference type="ARBA" id="ARBA00023139"/>
    </source>
</evidence>